<dbReference type="InterPro" id="IPR007526">
    <property type="entry name" value="SWIRM"/>
</dbReference>
<evidence type="ECO:0000259" key="9">
    <source>
        <dbReference type="PROSITE" id="PS51293"/>
    </source>
</evidence>
<keyword evidence="4" id="KW-0539">Nucleus</keyword>
<dbReference type="SMART" id="SM00717">
    <property type="entry name" value="SANT"/>
    <property type="match status" value="1"/>
</dbReference>
<dbReference type="PROSITE" id="PS50934">
    <property type="entry name" value="SWIRM"/>
    <property type="match status" value="1"/>
</dbReference>
<dbReference type="PANTHER" id="PTHR10410">
    <property type="entry name" value="EUKARYOTIC TRANSLATION INITIATION FACTOR 3 -RELATED"/>
    <property type="match status" value="1"/>
</dbReference>
<dbReference type="InterPro" id="IPR017930">
    <property type="entry name" value="Myb_dom"/>
</dbReference>
<accession>A0A168LEA8</accession>
<evidence type="ECO:0000259" key="6">
    <source>
        <dbReference type="PROSITE" id="PS50090"/>
    </source>
</evidence>
<dbReference type="PROSITE" id="PS50249">
    <property type="entry name" value="MPN"/>
    <property type="match status" value="1"/>
</dbReference>
<feature type="compositionally biased region" description="Basic residues" evidence="5">
    <location>
        <begin position="85"/>
        <end position="100"/>
    </location>
</feature>
<gene>
    <name evidence="11" type="primary">ABSGL_02032.1 scaffold 2596</name>
</gene>
<proteinExistence type="predicted"/>
<dbReference type="GO" id="GO:0010468">
    <property type="term" value="P:regulation of gene expression"/>
    <property type="evidence" value="ECO:0007669"/>
    <property type="project" value="UniProtKB-ARBA"/>
</dbReference>
<organism evidence="11">
    <name type="scientific">Absidia glauca</name>
    <name type="common">Pin mould</name>
    <dbReference type="NCBI Taxonomy" id="4829"/>
    <lineage>
        <taxon>Eukaryota</taxon>
        <taxon>Fungi</taxon>
        <taxon>Fungi incertae sedis</taxon>
        <taxon>Mucoromycota</taxon>
        <taxon>Mucoromycotina</taxon>
        <taxon>Mucoromycetes</taxon>
        <taxon>Mucorales</taxon>
        <taxon>Cunninghamellaceae</taxon>
        <taxon>Absidia</taxon>
    </lineage>
</organism>
<dbReference type="EMBL" id="LT551165">
    <property type="protein sequence ID" value="SAL96616.1"/>
    <property type="molecule type" value="Genomic_DNA"/>
</dbReference>
<dbReference type="InterPro" id="IPR050242">
    <property type="entry name" value="JAMM_MPN+_peptidase_M67A"/>
</dbReference>
<reference evidence="11" key="1">
    <citation type="submission" date="2016-04" db="EMBL/GenBank/DDBJ databases">
        <authorList>
            <person name="Evans L.H."/>
            <person name="Alamgir A."/>
            <person name="Owens N."/>
            <person name="Weber N.D."/>
            <person name="Virtaneva K."/>
            <person name="Barbian K."/>
            <person name="Babar A."/>
            <person name="Rosenke K."/>
        </authorList>
    </citation>
    <scope>NUCLEOTIDE SEQUENCE [LARGE SCALE GENOMIC DNA]</scope>
    <source>
        <strain evidence="11">CBS 101.48</strain>
    </source>
</reference>
<dbReference type="PROSITE" id="PS51294">
    <property type="entry name" value="HTH_MYB"/>
    <property type="match status" value="1"/>
</dbReference>
<dbReference type="InterPro" id="IPR009057">
    <property type="entry name" value="Homeodomain-like_sf"/>
</dbReference>
<dbReference type="SUPFAM" id="SSF46689">
    <property type="entry name" value="Homeodomain-like"/>
    <property type="match status" value="2"/>
</dbReference>
<dbReference type="InterPro" id="IPR036388">
    <property type="entry name" value="WH-like_DNA-bd_sf"/>
</dbReference>
<dbReference type="GO" id="GO:0003677">
    <property type="term" value="F:DNA binding"/>
    <property type="evidence" value="ECO:0007669"/>
    <property type="project" value="UniProtKB-KW"/>
</dbReference>
<keyword evidence="2" id="KW-0238">DNA-binding</keyword>
<feature type="compositionally biased region" description="Acidic residues" evidence="5">
    <location>
        <begin position="317"/>
        <end position="327"/>
    </location>
</feature>
<feature type="region of interest" description="Disordered" evidence="5">
    <location>
        <begin position="191"/>
        <end position="255"/>
    </location>
</feature>
<dbReference type="GO" id="GO:0008237">
    <property type="term" value="F:metallopeptidase activity"/>
    <property type="evidence" value="ECO:0007669"/>
    <property type="project" value="InterPro"/>
</dbReference>
<name>A0A168LEA8_ABSGL</name>
<feature type="domain" description="MPN" evidence="7">
    <location>
        <begin position="559"/>
        <end position="697"/>
    </location>
</feature>
<dbReference type="InterPro" id="IPR037518">
    <property type="entry name" value="MPN"/>
</dbReference>
<evidence type="ECO:0000256" key="1">
    <source>
        <dbReference type="ARBA" id="ARBA00023015"/>
    </source>
</evidence>
<feature type="compositionally biased region" description="Basic and acidic residues" evidence="5">
    <location>
        <begin position="235"/>
        <end position="244"/>
    </location>
</feature>
<dbReference type="InterPro" id="IPR017884">
    <property type="entry name" value="SANT_dom"/>
</dbReference>
<dbReference type="PROSITE" id="PS51293">
    <property type="entry name" value="SANT"/>
    <property type="match status" value="1"/>
</dbReference>
<evidence type="ECO:0000259" key="7">
    <source>
        <dbReference type="PROSITE" id="PS50249"/>
    </source>
</evidence>
<dbReference type="Pfam" id="PF00249">
    <property type="entry name" value="Myb_DNA-binding"/>
    <property type="match status" value="1"/>
</dbReference>
<dbReference type="GO" id="GO:0005634">
    <property type="term" value="C:nucleus"/>
    <property type="evidence" value="ECO:0007669"/>
    <property type="project" value="UniProtKB-ARBA"/>
</dbReference>
<keyword evidence="3" id="KW-0804">Transcription</keyword>
<dbReference type="FunFam" id="1.10.10.10:FF:000020">
    <property type="entry name" value="SWI/SNF complex subunit SMARCC2 isoform c"/>
    <property type="match status" value="1"/>
</dbReference>
<dbReference type="InterPro" id="IPR001005">
    <property type="entry name" value="SANT/Myb"/>
</dbReference>
<dbReference type="InterPro" id="IPR000555">
    <property type="entry name" value="JAMM/MPN+_dom"/>
</dbReference>
<evidence type="ECO:0000256" key="4">
    <source>
        <dbReference type="ARBA" id="ARBA00023242"/>
    </source>
</evidence>
<evidence type="ECO:0000313" key="11">
    <source>
        <dbReference type="EMBL" id="SAL96616.1"/>
    </source>
</evidence>
<dbReference type="Pfam" id="PF01398">
    <property type="entry name" value="JAB"/>
    <property type="match status" value="1"/>
</dbReference>
<dbReference type="Gene3D" id="3.40.140.10">
    <property type="entry name" value="Cytidine Deaminase, domain 2"/>
    <property type="match status" value="1"/>
</dbReference>
<evidence type="ECO:0000256" key="3">
    <source>
        <dbReference type="ARBA" id="ARBA00023163"/>
    </source>
</evidence>
<evidence type="ECO:0000256" key="5">
    <source>
        <dbReference type="SAM" id="MobiDB-lite"/>
    </source>
</evidence>
<protein>
    <submittedName>
        <fullName evidence="11">Uncharacterized protein</fullName>
    </submittedName>
</protein>
<dbReference type="CDD" id="cd08067">
    <property type="entry name" value="MPN_2A_DUB"/>
    <property type="match status" value="1"/>
</dbReference>
<dbReference type="Pfam" id="PF04433">
    <property type="entry name" value="SWIRM"/>
    <property type="match status" value="1"/>
</dbReference>
<feature type="region of interest" description="Disordered" evidence="5">
    <location>
        <begin position="1"/>
        <end position="62"/>
    </location>
</feature>
<feature type="domain" description="HTH myb-type" evidence="10">
    <location>
        <begin position="125"/>
        <end position="175"/>
    </location>
</feature>
<feature type="compositionally biased region" description="Polar residues" evidence="5">
    <location>
        <begin position="215"/>
        <end position="227"/>
    </location>
</feature>
<dbReference type="PROSITE" id="PS50090">
    <property type="entry name" value="MYB_LIKE"/>
    <property type="match status" value="1"/>
</dbReference>
<dbReference type="Gene3D" id="1.10.10.60">
    <property type="entry name" value="Homeodomain-like"/>
    <property type="match status" value="1"/>
</dbReference>
<dbReference type="SUPFAM" id="SSF102712">
    <property type="entry name" value="JAB1/MPN domain"/>
    <property type="match status" value="1"/>
</dbReference>
<keyword evidence="12" id="KW-1185">Reference proteome</keyword>
<dbReference type="Gene3D" id="1.10.10.10">
    <property type="entry name" value="Winged helix-like DNA-binding domain superfamily/Winged helix DNA-binding domain"/>
    <property type="match status" value="1"/>
</dbReference>
<dbReference type="CDD" id="cd00167">
    <property type="entry name" value="SANT"/>
    <property type="match status" value="1"/>
</dbReference>
<feature type="compositionally biased region" description="Acidic residues" evidence="5">
    <location>
        <begin position="453"/>
        <end position="467"/>
    </location>
</feature>
<dbReference type="STRING" id="4829.A0A168LEA8"/>
<dbReference type="OrthoDB" id="118550at2759"/>
<dbReference type="Proteomes" id="UP000078561">
    <property type="component" value="Unassembled WGS sequence"/>
</dbReference>
<evidence type="ECO:0000313" key="12">
    <source>
        <dbReference type="Proteomes" id="UP000078561"/>
    </source>
</evidence>
<dbReference type="InParanoid" id="A0A168LEA8"/>
<feature type="domain" description="SANT" evidence="9">
    <location>
        <begin position="123"/>
        <end position="175"/>
    </location>
</feature>
<evidence type="ECO:0000256" key="2">
    <source>
        <dbReference type="ARBA" id="ARBA00023125"/>
    </source>
</evidence>
<feature type="region of interest" description="Disordered" evidence="5">
    <location>
        <begin position="80"/>
        <end position="117"/>
    </location>
</feature>
<feature type="region of interest" description="Disordered" evidence="5">
    <location>
        <begin position="436"/>
        <end position="474"/>
    </location>
</feature>
<feature type="region of interest" description="Disordered" evidence="5">
    <location>
        <begin position="803"/>
        <end position="830"/>
    </location>
</feature>
<evidence type="ECO:0000259" key="8">
    <source>
        <dbReference type="PROSITE" id="PS50934"/>
    </source>
</evidence>
<dbReference type="AlphaFoldDB" id="A0A168LEA8"/>
<keyword evidence="1" id="KW-0805">Transcription regulation</keyword>
<sequence>MATEEEYVDISDTGSITDSPPSIPGDGIAQQPDPVPEQTHSKHDWTDGTPTTQYADMDSDSRALIEQMLAEEEYYYGQNTMNTMKRPKKGTVKRKGATKKSKLDNGDHDDDLGSSISSVALPSHKTRWSSEEDALLTEAIDKFTYGNWKLISDHVKTRNPLQCKNRARHWAVYGKADKSPFASKPTEPMIVEKTPSHTKSPSPPQQPSPSISPKVETNTNIDTTTDKGASLQVESNERRSVDKADSDDDNISVEGDIIDTPMVPADVATTTELVEDETQQQQIVTDGTGTHIKIEQPVESTHSLTALTATTEPEPAQQEDDDDDDNELGSNTKPSPISTMRLTDEENDRIMNSFEPFTITDDEKRSNPEWFNNKQSKTPDRYLKIRNHMLNCWRSCRPRYLTKTGSRKALKDCGDVNAIGRVHAYLESIGAINVNCTKSAPRPPRISHTTSRDDDDDDDDNDAENDDPMYSTSGLLIGYVGSRKRKVRNEVGEWVDPKDLEGRVIEHGQSKEQAAPRPKRIIKRSQHYYGGDDFGRGYDPFRLVPVQYYDEHYSAPFTVEITSNSLLVMDFHSHLAHTEIIGLLGGTYETDPDNGKKRLVVKSVFPCKSTSTGIQCEMDPESEMKARDVFAAKGFIVVGWYHSHPTFEPHPSIRDIENQTSYQTLFRHDKTGDEPFIGVIVTPYDLTVASDRSQIQYLHISNKWNESHSFRVPYACRKMVNHDHEVPAIVMDQLVELVDEFKDYEHKMNMLSTFGTRSRLGKLLNSLKSYLLMETDRVDVFLESVRSLMLDTFVDDEDERTQTGLLSNEPAASVEPTAHLSDRIPSPTSQ</sequence>
<evidence type="ECO:0000259" key="10">
    <source>
        <dbReference type="PROSITE" id="PS51294"/>
    </source>
</evidence>
<feature type="domain" description="Myb-like" evidence="6">
    <location>
        <begin position="125"/>
        <end position="171"/>
    </location>
</feature>
<feature type="region of interest" description="Disordered" evidence="5">
    <location>
        <begin position="310"/>
        <end position="347"/>
    </location>
</feature>
<feature type="domain" description="SWIRM" evidence="8">
    <location>
        <begin position="345"/>
        <end position="443"/>
    </location>
</feature>
<feature type="compositionally biased region" description="Polar residues" evidence="5">
    <location>
        <begin position="328"/>
        <end position="341"/>
    </location>
</feature>
<dbReference type="OMA" id="QDHYLES"/>